<evidence type="ECO:0000313" key="14">
    <source>
        <dbReference type="Proteomes" id="UP000326458"/>
    </source>
</evidence>
<reference evidence="13 14" key="1">
    <citation type="submission" date="2019-06" db="EMBL/GenBank/DDBJ databases">
        <title>Discovery of a novel chromosome fission-fusion reversal in muntjac.</title>
        <authorList>
            <person name="Mudd A.B."/>
            <person name="Bredeson J.V."/>
            <person name="Baum R."/>
            <person name="Hockemeyer D."/>
            <person name="Rokhsar D.S."/>
        </authorList>
    </citation>
    <scope>NUCLEOTIDE SEQUENCE [LARGE SCALE GENOMIC DNA]</scope>
    <source>
        <strain evidence="13">UTSW_UCB_Mm</strain>
        <tissue evidence="13">Fibroblast cell line</tissue>
    </source>
</reference>
<dbReference type="AlphaFoldDB" id="A0A5N3VLT4"/>
<proteinExistence type="predicted"/>
<dbReference type="GO" id="GO:0043005">
    <property type="term" value="C:neuron projection"/>
    <property type="evidence" value="ECO:0007669"/>
    <property type="project" value="TreeGrafter"/>
</dbReference>
<evidence type="ECO:0000313" key="13">
    <source>
        <dbReference type="EMBL" id="KAB0350142.1"/>
    </source>
</evidence>
<dbReference type="SUPFAM" id="SSF49785">
    <property type="entry name" value="Galactose-binding domain-like"/>
    <property type="match status" value="1"/>
</dbReference>
<keyword evidence="14" id="KW-1185">Reference proteome</keyword>
<dbReference type="InterPro" id="IPR002884">
    <property type="entry name" value="P_dom"/>
</dbReference>
<feature type="domain" description="P/Homo B" evidence="12">
    <location>
        <begin position="290"/>
        <end position="442"/>
    </location>
</feature>
<dbReference type="InterPro" id="IPR008979">
    <property type="entry name" value="Galactose-bd-like_sf"/>
</dbReference>
<dbReference type="GO" id="GO:0004252">
    <property type="term" value="F:serine-type endopeptidase activity"/>
    <property type="evidence" value="ECO:0007669"/>
    <property type="project" value="UniProtKB-EC"/>
</dbReference>
<evidence type="ECO:0000259" key="12">
    <source>
        <dbReference type="PROSITE" id="PS51829"/>
    </source>
</evidence>
<keyword evidence="3" id="KW-0378">Hydrolase</keyword>
<dbReference type="GO" id="GO:0005615">
    <property type="term" value="C:extracellular space"/>
    <property type="evidence" value="ECO:0007669"/>
    <property type="project" value="TreeGrafter"/>
</dbReference>
<dbReference type="EC" id="3.4.21.94" evidence="7"/>
<evidence type="ECO:0000256" key="1">
    <source>
        <dbReference type="ARBA" id="ARBA00022670"/>
    </source>
</evidence>
<dbReference type="SUPFAM" id="SSF52743">
    <property type="entry name" value="Subtilisin-like"/>
    <property type="match status" value="1"/>
</dbReference>
<dbReference type="Gene3D" id="3.40.50.200">
    <property type="entry name" value="Peptidase S8/S53 domain"/>
    <property type="match status" value="1"/>
</dbReference>
<feature type="region of interest" description="Disordered" evidence="11">
    <location>
        <begin position="24"/>
        <end position="45"/>
    </location>
</feature>
<dbReference type="EMBL" id="VCEA01000002">
    <property type="protein sequence ID" value="KAB0350142.1"/>
    <property type="molecule type" value="Genomic_DNA"/>
</dbReference>
<organism evidence="13 14">
    <name type="scientific">Muntiacus muntjak</name>
    <name type="common">Barking deer</name>
    <name type="synonym">Indian muntjac</name>
    <dbReference type="NCBI Taxonomy" id="9888"/>
    <lineage>
        <taxon>Eukaryota</taxon>
        <taxon>Metazoa</taxon>
        <taxon>Chordata</taxon>
        <taxon>Craniata</taxon>
        <taxon>Vertebrata</taxon>
        <taxon>Euteleostomi</taxon>
        <taxon>Mammalia</taxon>
        <taxon>Eutheria</taxon>
        <taxon>Laurasiatheria</taxon>
        <taxon>Artiodactyla</taxon>
        <taxon>Ruminantia</taxon>
        <taxon>Pecora</taxon>
        <taxon>Cervidae</taxon>
        <taxon>Muntiacinae</taxon>
        <taxon>Muntiacus</taxon>
    </lineage>
</organism>
<feature type="non-terminal residue" evidence="13">
    <location>
        <position position="1"/>
    </location>
</feature>
<dbReference type="PANTHER" id="PTHR42884">
    <property type="entry name" value="PROPROTEIN CONVERTASE SUBTILISIN/KEXIN-RELATED"/>
    <property type="match status" value="1"/>
</dbReference>
<protein>
    <recommendedName>
        <fullName evidence="8">Neuroendocrine convertase 2</fullName>
        <ecNumber evidence="7">3.4.21.94</ecNumber>
    </recommendedName>
    <alternativeName>
        <fullName evidence="10">Prohormone convertase 2</fullName>
    </alternativeName>
    <alternativeName>
        <fullName evidence="9">Proprotein convertase 2</fullName>
    </alternativeName>
</protein>
<accession>A0A5N3VLT4</accession>
<dbReference type="PROSITE" id="PS51829">
    <property type="entry name" value="P_HOMO_B"/>
    <property type="match status" value="1"/>
</dbReference>
<dbReference type="InterPro" id="IPR000209">
    <property type="entry name" value="Peptidase_S8/S53_dom"/>
</dbReference>
<evidence type="ECO:0000256" key="7">
    <source>
        <dbReference type="ARBA" id="ARBA00039000"/>
    </source>
</evidence>
<dbReference type="InterPro" id="IPR023828">
    <property type="entry name" value="Peptidase_S8_Ser-AS"/>
</dbReference>
<keyword evidence="2" id="KW-0165">Cleavage on pair of basic residues</keyword>
<evidence type="ECO:0000256" key="5">
    <source>
        <dbReference type="ARBA" id="ARBA00036323"/>
    </source>
</evidence>
<comment type="function">
    <text evidence="6">Serine endopeptidase which is involved in the processing of hormone and other protein precursors at sites comprised of pairs of basic amino acid residues. Responsible for the release of glucagon from proglucagon in pancreatic A cells.</text>
</comment>
<comment type="catalytic activity">
    <reaction evidence="5">
        <text>Release of protein hormones and neuropeptides from their precursors, generally by hydrolysis of -Lys-Arg-|- bonds.</text>
        <dbReference type="EC" id="3.4.21.94"/>
    </reaction>
</comment>
<gene>
    <name evidence="13" type="ORF">FD754_014999</name>
</gene>
<dbReference type="GO" id="GO:0016020">
    <property type="term" value="C:membrane"/>
    <property type="evidence" value="ECO:0007669"/>
    <property type="project" value="TreeGrafter"/>
</dbReference>
<dbReference type="Gene3D" id="2.60.120.260">
    <property type="entry name" value="Galactose-binding domain-like"/>
    <property type="match status" value="1"/>
</dbReference>
<dbReference type="GO" id="GO:0016486">
    <property type="term" value="P:peptide hormone processing"/>
    <property type="evidence" value="ECO:0007669"/>
    <property type="project" value="TreeGrafter"/>
</dbReference>
<dbReference type="PANTHER" id="PTHR42884:SF13">
    <property type="entry name" value="NEUROENDOCRINE CONVERTASE 2"/>
    <property type="match status" value="1"/>
</dbReference>
<feature type="compositionally biased region" description="Basic residues" evidence="11">
    <location>
        <begin position="35"/>
        <end position="44"/>
    </location>
</feature>
<evidence type="ECO:0000256" key="10">
    <source>
        <dbReference type="ARBA" id="ARBA00042708"/>
    </source>
</evidence>
<dbReference type="PROSITE" id="PS00138">
    <property type="entry name" value="SUBTILASE_SER"/>
    <property type="match status" value="1"/>
</dbReference>
<comment type="caution">
    <text evidence="13">The sequence shown here is derived from an EMBL/GenBank/DDBJ whole genome shotgun (WGS) entry which is preliminary data.</text>
</comment>
<sequence length="442" mass="48732">RLRAGGEGDTTREARLLISKRECRKTQRLAPDPSRKKKEWKGRRGREGNCSLNQINIEGSWGAGLDLGTHPTVSSQPSYRSPFPTTDWLVWGGRPCGVTVSCGSEPDRAPHSLMLIHSSLFHFPRVPSLTVSPNLSLLERGRGGTGSIYVWASGDGGSYDDCNCDGYASTIWTISINSAINDGRTTLYHKSCSSTLAFTFNNGRKRNPEAGVATPDLYGNCTLRHSGTSAAAPEAAGVFTLAVEAKYQNQLHNEVHQWRRNWVGLEFDHLFGYGVLDTGAMVKMAKDWKTVPERFHCVGSPVQDLEKILTTGKLVLTLTTDTCEGKENFVHYLEHVQAVVTVNVTRRGDLNINMMSPVCTKSIPLSQCPRDATAKLGFVGSVPQKGVLKEWTLLLHGSQSAPYIDQVVWGHQSKMAMSKKEELEEELEEVMQRSLKSILGKD</sequence>
<evidence type="ECO:0000256" key="9">
    <source>
        <dbReference type="ARBA" id="ARBA00042083"/>
    </source>
</evidence>
<evidence type="ECO:0000256" key="6">
    <source>
        <dbReference type="ARBA" id="ARBA00037494"/>
    </source>
</evidence>
<evidence type="ECO:0000256" key="4">
    <source>
        <dbReference type="ARBA" id="ARBA00022825"/>
    </source>
</evidence>
<dbReference type="InterPro" id="IPR036852">
    <property type="entry name" value="Peptidase_S8/S53_dom_sf"/>
</dbReference>
<dbReference type="Pfam" id="PF00082">
    <property type="entry name" value="Peptidase_S8"/>
    <property type="match status" value="1"/>
</dbReference>
<keyword evidence="4" id="KW-0720">Serine protease</keyword>
<evidence type="ECO:0000256" key="11">
    <source>
        <dbReference type="SAM" id="MobiDB-lite"/>
    </source>
</evidence>
<evidence type="ECO:0000256" key="8">
    <source>
        <dbReference type="ARBA" id="ARBA00039626"/>
    </source>
</evidence>
<evidence type="ECO:0000256" key="2">
    <source>
        <dbReference type="ARBA" id="ARBA00022685"/>
    </source>
</evidence>
<evidence type="ECO:0000256" key="3">
    <source>
        <dbReference type="ARBA" id="ARBA00022801"/>
    </source>
</evidence>
<name>A0A5N3VLT4_MUNMU</name>
<keyword evidence="1" id="KW-0645">Protease</keyword>
<dbReference type="Proteomes" id="UP000326458">
    <property type="component" value="Unassembled WGS sequence"/>
</dbReference>